<evidence type="ECO:0000313" key="4">
    <source>
        <dbReference type="EMBL" id="EKF29147.1"/>
    </source>
</evidence>
<dbReference type="Proteomes" id="UP000007350">
    <property type="component" value="Unassembled WGS sequence"/>
</dbReference>
<feature type="region of interest" description="Disordered" evidence="1">
    <location>
        <begin position="13"/>
        <end position="37"/>
    </location>
</feature>
<keyword evidence="5" id="KW-1185">Reference proteome</keyword>
<evidence type="ECO:0000259" key="3">
    <source>
        <dbReference type="Pfam" id="PF13859"/>
    </source>
</evidence>
<name>K2NJS2_TRYCR</name>
<dbReference type="AlphaFoldDB" id="K2NJS2"/>
<gene>
    <name evidence="4" type="ORF">MOQ_007084</name>
</gene>
<dbReference type="InterPro" id="IPR011040">
    <property type="entry name" value="Sialidase"/>
</dbReference>
<keyword evidence="2" id="KW-1133">Transmembrane helix</keyword>
<dbReference type="EMBL" id="AHKC01014007">
    <property type="protein sequence ID" value="EKF29147.1"/>
    <property type="molecule type" value="Genomic_DNA"/>
</dbReference>
<sequence length="293" mass="31153">MLSRVAAVRAPCTHNRRRVTGSSGRRREGGESERQRPNMSRHVFPYAALLLLVLMMCCGTGGAAAAVEGNVRDTGEALKGIKWEKLVNWVGVSDAGGKYGSLLGLSLVEVQGHVFAIAVAHCKDGGHCVDVSSTGIVSRYLDLSAVAGPTDISTSDASIFGKDLLKESSEDVSTRNDIMRPTTLVIGDSVYMLLGNDSRTKPRIRGNHERGLLLVNGALSEDDGRKKIGWNETHAVSVRAPGDSYLLTGLVGGGGLGAVHMTARLFFHAGPSQGWTACFTVHLFALFCLGMLC</sequence>
<feature type="domain" description="Sialidase" evidence="3">
    <location>
        <begin position="106"/>
        <end position="261"/>
    </location>
</feature>
<keyword evidence="2" id="KW-0812">Transmembrane</keyword>
<evidence type="ECO:0000256" key="2">
    <source>
        <dbReference type="SAM" id="Phobius"/>
    </source>
</evidence>
<dbReference type="Gene3D" id="2.120.10.10">
    <property type="match status" value="1"/>
</dbReference>
<protein>
    <submittedName>
        <fullName evidence="4">Trans-sialidase, putative</fullName>
    </submittedName>
</protein>
<dbReference type="SUPFAM" id="SSF50939">
    <property type="entry name" value="Sialidases"/>
    <property type="match status" value="1"/>
</dbReference>
<organism evidence="4 5">
    <name type="scientific">Trypanosoma cruzi marinkellei</name>
    <dbReference type="NCBI Taxonomy" id="85056"/>
    <lineage>
        <taxon>Eukaryota</taxon>
        <taxon>Discoba</taxon>
        <taxon>Euglenozoa</taxon>
        <taxon>Kinetoplastea</taxon>
        <taxon>Metakinetoplastina</taxon>
        <taxon>Trypanosomatida</taxon>
        <taxon>Trypanosomatidae</taxon>
        <taxon>Trypanosoma</taxon>
        <taxon>Schizotrypanum</taxon>
    </lineage>
</organism>
<comment type="caution">
    <text evidence="4">The sequence shown here is derived from an EMBL/GenBank/DDBJ whole genome shotgun (WGS) entry which is preliminary data.</text>
</comment>
<evidence type="ECO:0000256" key="1">
    <source>
        <dbReference type="SAM" id="MobiDB-lite"/>
    </source>
</evidence>
<dbReference type="InterPro" id="IPR036278">
    <property type="entry name" value="Sialidase_sf"/>
</dbReference>
<feature type="transmembrane region" description="Helical" evidence="2">
    <location>
        <begin position="43"/>
        <end position="67"/>
    </location>
</feature>
<evidence type="ECO:0000313" key="5">
    <source>
        <dbReference type="Proteomes" id="UP000007350"/>
    </source>
</evidence>
<accession>K2NJS2</accession>
<reference evidence="4 5" key="1">
    <citation type="journal article" date="2012" name="BMC Genomics">
        <title>Comparative genomic analysis of human infective Trypanosoma cruzi lineages with the bat-restricted subspecies T. cruzi marinkellei.</title>
        <authorList>
            <person name="Franzen O."/>
            <person name="Talavera-Lopez C."/>
            <person name="Ochaya S."/>
            <person name="Butler C.E."/>
            <person name="Messenger L.A."/>
            <person name="Lewis M.D."/>
            <person name="Llewellyn M.S."/>
            <person name="Marinkelle C.J."/>
            <person name="Tyler K.M."/>
            <person name="Miles M.A."/>
            <person name="Andersson B."/>
        </authorList>
    </citation>
    <scope>NUCLEOTIDE SEQUENCE [LARGE SCALE GENOMIC DNA]</scope>
    <source>
        <strain evidence="4 5">B7</strain>
    </source>
</reference>
<dbReference type="Pfam" id="PF13859">
    <property type="entry name" value="BNR_3"/>
    <property type="match status" value="1"/>
</dbReference>
<proteinExistence type="predicted"/>
<feature type="compositionally biased region" description="Basic and acidic residues" evidence="1">
    <location>
        <begin position="25"/>
        <end position="36"/>
    </location>
</feature>
<keyword evidence="2" id="KW-0472">Membrane</keyword>